<dbReference type="InterPro" id="IPR050177">
    <property type="entry name" value="Lipid_A_modif_metabolic_enz"/>
</dbReference>
<feature type="domain" description="NAD-dependent epimerase/dehydratase" evidence="1">
    <location>
        <begin position="4"/>
        <end position="212"/>
    </location>
</feature>
<dbReference type="InterPro" id="IPR036291">
    <property type="entry name" value="NAD(P)-bd_dom_sf"/>
</dbReference>
<comment type="caution">
    <text evidence="2">The sequence shown here is derived from an EMBL/GenBank/DDBJ whole genome shotgun (WGS) entry which is preliminary data.</text>
</comment>
<dbReference type="InterPro" id="IPR001509">
    <property type="entry name" value="Epimerase_deHydtase"/>
</dbReference>
<dbReference type="SUPFAM" id="SSF51735">
    <property type="entry name" value="NAD(P)-binding Rossmann-fold domains"/>
    <property type="match status" value="1"/>
</dbReference>
<dbReference type="RefSeq" id="WP_307184309.1">
    <property type="nucleotide sequence ID" value="NZ_JAUTBA010000001.1"/>
</dbReference>
<dbReference type="Gene3D" id="3.40.50.720">
    <property type="entry name" value="NAD(P)-binding Rossmann-like Domain"/>
    <property type="match status" value="1"/>
</dbReference>
<keyword evidence="3" id="KW-1185">Reference proteome</keyword>
<reference evidence="2 3" key="1">
    <citation type="submission" date="2023-07" db="EMBL/GenBank/DDBJ databases">
        <title>Functional and genomic diversity of the sorghum phyllosphere microbiome.</title>
        <authorList>
            <person name="Shade A."/>
        </authorList>
    </citation>
    <scope>NUCLEOTIDE SEQUENCE [LARGE SCALE GENOMIC DNA]</scope>
    <source>
        <strain evidence="2 3">SORGH_AS_0892</strain>
    </source>
</reference>
<name>A0ABU0TZQ5_9SPHI</name>
<sequence length="333" mass="36833">MKIALIGGSGFVGTRLTDLLIHTTDHEIVIIDKVISEKYPQLTRIGNVQDRDALCGLLQGVHQVVLLAAEHRDDVTPVSKYYDVNVNGIENTLYAMQANAITRIVFTSSVAVYGLGKENPSEAAAVAPFNHYGKSKLQAEQVLEKWYAAHADWNIQVIRPTVIFGEGNRGNVYNLLQQIASGKFMMIGKGDNQKSMSYIGNIVAFIAYLISDQCTGYSLYNYGDKPDLTTNDLVYYTGKVLGKHIPTLRIPYSLGLMGGYAFDALAFILRRKLAISSVRVRKFCAVTQYDSSKALATGFQPPFALQEGLRRTLESDFSAYIKVNNQFASYENG</sequence>
<keyword evidence="2" id="KW-0413">Isomerase</keyword>
<dbReference type="PANTHER" id="PTHR43245:SF13">
    <property type="entry name" value="UDP-D-APIOSE_UDP-D-XYLOSE SYNTHASE 2"/>
    <property type="match status" value="1"/>
</dbReference>
<dbReference type="Pfam" id="PF01370">
    <property type="entry name" value="Epimerase"/>
    <property type="match status" value="1"/>
</dbReference>
<dbReference type="GO" id="GO:0016853">
    <property type="term" value="F:isomerase activity"/>
    <property type="evidence" value="ECO:0007669"/>
    <property type="project" value="UniProtKB-KW"/>
</dbReference>
<dbReference type="EC" id="5.1.3.26" evidence="2"/>
<evidence type="ECO:0000313" key="3">
    <source>
        <dbReference type="Proteomes" id="UP001244640"/>
    </source>
</evidence>
<dbReference type="PANTHER" id="PTHR43245">
    <property type="entry name" value="BIFUNCTIONAL POLYMYXIN RESISTANCE PROTEIN ARNA"/>
    <property type="match status" value="1"/>
</dbReference>
<protein>
    <submittedName>
        <fullName evidence="2">Nucleoside-diphosphate-sugar epimerase</fullName>
        <ecNumber evidence="2">5.1.3.26</ecNumber>
    </submittedName>
</protein>
<accession>A0ABU0TZQ5</accession>
<evidence type="ECO:0000313" key="2">
    <source>
        <dbReference type="EMBL" id="MDQ1148185.1"/>
    </source>
</evidence>
<organism evidence="2 3">
    <name type="scientific">Sphingobacterium zeae</name>
    <dbReference type="NCBI Taxonomy" id="1776859"/>
    <lineage>
        <taxon>Bacteria</taxon>
        <taxon>Pseudomonadati</taxon>
        <taxon>Bacteroidota</taxon>
        <taxon>Sphingobacteriia</taxon>
        <taxon>Sphingobacteriales</taxon>
        <taxon>Sphingobacteriaceae</taxon>
        <taxon>Sphingobacterium</taxon>
    </lineage>
</organism>
<dbReference type="EMBL" id="JAUTBA010000001">
    <property type="protein sequence ID" value="MDQ1148185.1"/>
    <property type="molecule type" value="Genomic_DNA"/>
</dbReference>
<dbReference type="Proteomes" id="UP001244640">
    <property type="component" value="Unassembled WGS sequence"/>
</dbReference>
<proteinExistence type="predicted"/>
<evidence type="ECO:0000259" key="1">
    <source>
        <dbReference type="Pfam" id="PF01370"/>
    </source>
</evidence>
<gene>
    <name evidence="2" type="ORF">QE382_000169</name>
</gene>